<evidence type="ECO:0000256" key="2">
    <source>
        <dbReference type="ARBA" id="ARBA00008974"/>
    </source>
</evidence>
<keyword evidence="3 7" id="KW-0812">Transmembrane</keyword>
<dbReference type="EMBL" id="QMIG01000002">
    <property type="protein sequence ID" value="RAW18095.1"/>
    <property type="molecule type" value="Genomic_DNA"/>
</dbReference>
<dbReference type="Proteomes" id="UP000250462">
    <property type="component" value="Unassembled WGS sequence"/>
</dbReference>
<dbReference type="Gene3D" id="1.10.4160.10">
    <property type="entry name" value="Hydantoin permease"/>
    <property type="match status" value="1"/>
</dbReference>
<feature type="transmembrane region" description="Helical" evidence="7">
    <location>
        <begin position="288"/>
        <end position="307"/>
    </location>
</feature>
<dbReference type="Pfam" id="PF02133">
    <property type="entry name" value="Transp_cyt_pur"/>
    <property type="match status" value="1"/>
</dbReference>
<reference evidence="8 9" key="1">
    <citation type="submission" date="2018-06" db="EMBL/GenBank/DDBJ databases">
        <title>Phytoactinopolyspora halophila sp. nov., a novel halophilic actinomycete isolated from a saline soil in China.</title>
        <authorList>
            <person name="Tang S.-K."/>
        </authorList>
    </citation>
    <scope>NUCLEOTIDE SEQUENCE [LARGE SCALE GENOMIC DNA]</scope>
    <source>
        <strain evidence="8 9">YIM 96934</strain>
    </source>
</reference>
<evidence type="ECO:0000256" key="4">
    <source>
        <dbReference type="ARBA" id="ARBA00022989"/>
    </source>
</evidence>
<dbReference type="PANTHER" id="PTHR30569">
    <property type="entry name" value="CYTOSINE TRANSPORTER CODB"/>
    <property type="match status" value="1"/>
</dbReference>
<keyword evidence="9" id="KW-1185">Reference proteome</keyword>
<evidence type="ECO:0000256" key="5">
    <source>
        <dbReference type="ARBA" id="ARBA00023136"/>
    </source>
</evidence>
<accession>A0A329R0H4</accession>
<dbReference type="CDD" id="cd11484">
    <property type="entry name" value="SLC-NCS1sbd_CobB-like"/>
    <property type="match status" value="1"/>
</dbReference>
<feature type="transmembrane region" description="Helical" evidence="7">
    <location>
        <begin position="253"/>
        <end position="276"/>
    </location>
</feature>
<organism evidence="8 9">
    <name type="scientific">Phytoactinopolyspora halophila</name>
    <dbReference type="NCBI Taxonomy" id="1981511"/>
    <lineage>
        <taxon>Bacteria</taxon>
        <taxon>Bacillati</taxon>
        <taxon>Actinomycetota</taxon>
        <taxon>Actinomycetes</taxon>
        <taxon>Jiangellales</taxon>
        <taxon>Jiangellaceae</taxon>
        <taxon>Phytoactinopolyspora</taxon>
    </lineage>
</organism>
<dbReference type="GO" id="GO:0005886">
    <property type="term" value="C:plasma membrane"/>
    <property type="evidence" value="ECO:0007669"/>
    <property type="project" value="TreeGrafter"/>
</dbReference>
<dbReference type="InterPro" id="IPR030191">
    <property type="entry name" value="CodB"/>
</dbReference>
<evidence type="ECO:0000256" key="7">
    <source>
        <dbReference type="SAM" id="Phobius"/>
    </source>
</evidence>
<evidence type="ECO:0000313" key="9">
    <source>
        <dbReference type="Proteomes" id="UP000250462"/>
    </source>
</evidence>
<comment type="similarity">
    <text evidence="2">Belongs to the purine-cytosine permease (2.A.39) family.</text>
</comment>
<evidence type="ECO:0000256" key="1">
    <source>
        <dbReference type="ARBA" id="ARBA00004141"/>
    </source>
</evidence>
<feature type="transmembrane region" description="Helical" evidence="7">
    <location>
        <begin position="396"/>
        <end position="415"/>
    </location>
</feature>
<proteinExistence type="inferred from homology"/>
<feature type="transmembrane region" description="Helical" evidence="7">
    <location>
        <begin position="76"/>
        <end position="97"/>
    </location>
</feature>
<keyword evidence="5 7" id="KW-0472">Membrane</keyword>
<evidence type="ECO:0000256" key="6">
    <source>
        <dbReference type="SAM" id="MobiDB-lite"/>
    </source>
</evidence>
<protein>
    <submittedName>
        <fullName evidence="8">Cytosine permease</fullName>
    </submittedName>
</protein>
<sequence>MPTHGPQTPRCAGPREVTMDSSKADKLFQDYSTEEVPPEKTRSWLSMGLIWSGVGISLGLLLTGGTVAEGLSIQQALVAGIIGGIILAIISSLTGIVGARAHLSTAMVSRFAFGNQAVLLIAMLQALGSYGWFAVQLGLFSRAASTAWESTTGMQWADAPFIIAGGLLMIATSIVGYRALDKLSKIAVPLMLALMAASVWRILEDTSMSEIAELRGDGAAITLGTGISLVVSSFVVGAVIAPDVARYAKSPKHVVGGAVFAFAVVTPTVMAVGSLMALQTGTSDIVNILLRLGWGVLALLLLMLAQWTSNDNNLYSAALGFVVVFRSWKKWQLTGIAGVIGIILALAGIYDSFTTFLTVLGIFIPPMAGVIVVDYYITRKTEYQGGFEKTVVPVRILSLAAWATGSGVSALTSYTDVSLTSMSAVDGLLVAGILQVIFGRYLDTRSAVSDDRSAEGYEYAD</sequence>
<comment type="caution">
    <text evidence="8">The sequence shown here is derived from an EMBL/GenBank/DDBJ whole genome shotgun (WGS) entry which is preliminary data.</text>
</comment>
<feature type="region of interest" description="Disordered" evidence="6">
    <location>
        <begin position="1"/>
        <end position="22"/>
    </location>
</feature>
<dbReference type="InterPro" id="IPR001248">
    <property type="entry name" value="Pur-cyt_permease"/>
</dbReference>
<comment type="subcellular location">
    <subcellularLocation>
        <location evidence="1">Membrane</location>
        <topology evidence="1">Multi-pass membrane protein</topology>
    </subcellularLocation>
</comment>
<feature type="transmembrane region" description="Helical" evidence="7">
    <location>
        <begin position="219"/>
        <end position="241"/>
    </location>
</feature>
<feature type="transmembrane region" description="Helical" evidence="7">
    <location>
        <begin position="44"/>
        <end position="64"/>
    </location>
</feature>
<feature type="transmembrane region" description="Helical" evidence="7">
    <location>
        <begin position="186"/>
        <end position="203"/>
    </location>
</feature>
<keyword evidence="4 7" id="KW-1133">Transmembrane helix</keyword>
<feature type="transmembrane region" description="Helical" evidence="7">
    <location>
        <begin position="356"/>
        <end position="376"/>
    </location>
</feature>
<feature type="transmembrane region" description="Helical" evidence="7">
    <location>
        <begin position="333"/>
        <end position="350"/>
    </location>
</feature>
<dbReference type="GO" id="GO:0015209">
    <property type="term" value="F:cytosine transmembrane transporter activity"/>
    <property type="evidence" value="ECO:0007669"/>
    <property type="project" value="InterPro"/>
</dbReference>
<evidence type="ECO:0000313" key="8">
    <source>
        <dbReference type="EMBL" id="RAW18095.1"/>
    </source>
</evidence>
<dbReference type="AlphaFoldDB" id="A0A329R0H4"/>
<dbReference type="PANTHER" id="PTHR30569:SF0">
    <property type="entry name" value="CYTOSINE PERMEASE"/>
    <property type="match status" value="1"/>
</dbReference>
<feature type="transmembrane region" description="Helical" evidence="7">
    <location>
        <begin position="117"/>
        <end position="140"/>
    </location>
</feature>
<gene>
    <name evidence="8" type="ORF">DPM12_04520</name>
</gene>
<feature type="transmembrane region" description="Helical" evidence="7">
    <location>
        <begin position="421"/>
        <end position="442"/>
    </location>
</feature>
<name>A0A329R0H4_9ACTN</name>
<feature type="transmembrane region" description="Helical" evidence="7">
    <location>
        <begin position="161"/>
        <end position="180"/>
    </location>
</feature>
<evidence type="ECO:0000256" key="3">
    <source>
        <dbReference type="ARBA" id="ARBA00022692"/>
    </source>
</evidence>